<feature type="signal peptide" evidence="1">
    <location>
        <begin position="1"/>
        <end position="21"/>
    </location>
</feature>
<keyword evidence="1" id="KW-0732">Signal</keyword>
<proteinExistence type="predicted"/>
<evidence type="ECO:0000256" key="1">
    <source>
        <dbReference type="SAM" id="SignalP"/>
    </source>
</evidence>
<protein>
    <submittedName>
        <fullName evidence="2">Uncharacterized protein</fullName>
    </submittedName>
</protein>
<name>A0AAE1DMG2_9GAST</name>
<keyword evidence="3" id="KW-1185">Reference proteome</keyword>
<accession>A0AAE1DMG2</accession>
<dbReference type="EMBL" id="JAWDGP010003268">
    <property type="protein sequence ID" value="KAK3775832.1"/>
    <property type="molecule type" value="Genomic_DNA"/>
</dbReference>
<evidence type="ECO:0000313" key="3">
    <source>
        <dbReference type="Proteomes" id="UP001283361"/>
    </source>
</evidence>
<evidence type="ECO:0000313" key="2">
    <source>
        <dbReference type="EMBL" id="KAK3775832.1"/>
    </source>
</evidence>
<dbReference type="Proteomes" id="UP001283361">
    <property type="component" value="Unassembled WGS sequence"/>
</dbReference>
<organism evidence="2 3">
    <name type="scientific">Elysia crispata</name>
    <name type="common">lettuce slug</name>
    <dbReference type="NCBI Taxonomy" id="231223"/>
    <lineage>
        <taxon>Eukaryota</taxon>
        <taxon>Metazoa</taxon>
        <taxon>Spiralia</taxon>
        <taxon>Lophotrochozoa</taxon>
        <taxon>Mollusca</taxon>
        <taxon>Gastropoda</taxon>
        <taxon>Heterobranchia</taxon>
        <taxon>Euthyneura</taxon>
        <taxon>Panpulmonata</taxon>
        <taxon>Sacoglossa</taxon>
        <taxon>Placobranchoidea</taxon>
        <taxon>Plakobranchidae</taxon>
        <taxon>Elysia</taxon>
    </lineage>
</organism>
<comment type="caution">
    <text evidence="2">The sequence shown here is derived from an EMBL/GenBank/DDBJ whole genome shotgun (WGS) entry which is preliminary data.</text>
</comment>
<feature type="chain" id="PRO_5042015935" evidence="1">
    <location>
        <begin position="22"/>
        <end position="134"/>
    </location>
</feature>
<sequence length="134" mass="15075">MKTFSIRLLTLLLWPAAVAWAEDCSEVCHVSCVFPGDACKLISLRFQKPCLEDFDFCVLTCTKRCECTRHCKERTASEGRLEGGFDSCEKKCFTEAMKNVTPTKTKKSKKAKKKRMMLKSFPGLLLSGEQGHLG</sequence>
<reference evidence="2" key="1">
    <citation type="journal article" date="2023" name="G3 (Bethesda)">
        <title>A reference genome for the long-term kleptoplast-retaining sea slug Elysia crispata morphotype clarki.</title>
        <authorList>
            <person name="Eastman K.E."/>
            <person name="Pendleton A.L."/>
            <person name="Shaikh M.A."/>
            <person name="Suttiyut T."/>
            <person name="Ogas R."/>
            <person name="Tomko P."/>
            <person name="Gavelis G."/>
            <person name="Widhalm J.R."/>
            <person name="Wisecaver J.H."/>
        </authorList>
    </citation>
    <scope>NUCLEOTIDE SEQUENCE</scope>
    <source>
        <strain evidence="2">ECLA1</strain>
    </source>
</reference>
<dbReference type="AlphaFoldDB" id="A0AAE1DMG2"/>
<gene>
    <name evidence="2" type="ORF">RRG08_041545</name>
</gene>